<sequence length="91" mass="10473">MQVSLLNCRHPNHLLLHLTLGISCYNMLSLFLRNMHPLDSVLLSLIAIRHTILTLTNFSVDWHSVIKRKDEGSRIVSNAPQPNSQTYWIKP</sequence>
<keyword evidence="3" id="KW-1185">Reference proteome</keyword>
<dbReference type="EMBL" id="ML769407">
    <property type="protein sequence ID" value="KAE9405660.1"/>
    <property type="molecule type" value="Genomic_DNA"/>
</dbReference>
<organism evidence="2 3">
    <name type="scientific">Gymnopus androsaceus JB14</name>
    <dbReference type="NCBI Taxonomy" id="1447944"/>
    <lineage>
        <taxon>Eukaryota</taxon>
        <taxon>Fungi</taxon>
        <taxon>Dikarya</taxon>
        <taxon>Basidiomycota</taxon>
        <taxon>Agaricomycotina</taxon>
        <taxon>Agaricomycetes</taxon>
        <taxon>Agaricomycetidae</taxon>
        <taxon>Agaricales</taxon>
        <taxon>Marasmiineae</taxon>
        <taxon>Omphalotaceae</taxon>
        <taxon>Gymnopus</taxon>
    </lineage>
</organism>
<gene>
    <name evidence="2" type="ORF">BT96DRAFT_313705</name>
</gene>
<evidence type="ECO:0000313" key="3">
    <source>
        <dbReference type="Proteomes" id="UP000799118"/>
    </source>
</evidence>
<accession>A0A6A4I6U2</accession>
<name>A0A6A4I6U2_9AGAR</name>
<dbReference type="AlphaFoldDB" id="A0A6A4I6U2"/>
<protein>
    <submittedName>
        <fullName evidence="2">Uncharacterized protein</fullName>
    </submittedName>
</protein>
<evidence type="ECO:0000313" key="2">
    <source>
        <dbReference type="EMBL" id="KAE9405660.1"/>
    </source>
</evidence>
<keyword evidence="1" id="KW-0472">Membrane</keyword>
<feature type="transmembrane region" description="Helical" evidence="1">
    <location>
        <begin position="14"/>
        <end position="32"/>
    </location>
</feature>
<keyword evidence="1" id="KW-1133">Transmembrane helix</keyword>
<keyword evidence="1" id="KW-0812">Transmembrane</keyword>
<proteinExistence type="predicted"/>
<reference evidence="2" key="1">
    <citation type="journal article" date="2019" name="Environ. Microbiol.">
        <title>Fungal ecological strategies reflected in gene transcription - a case study of two litter decomposers.</title>
        <authorList>
            <person name="Barbi F."/>
            <person name="Kohler A."/>
            <person name="Barry K."/>
            <person name="Baskaran P."/>
            <person name="Daum C."/>
            <person name="Fauchery L."/>
            <person name="Ihrmark K."/>
            <person name="Kuo A."/>
            <person name="LaButti K."/>
            <person name="Lipzen A."/>
            <person name="Morin E."/>
            <person name="Grigoriev I.V."/>
            <person name="Henrissat B."/>
            <person name="Lindahl B."/>
            <person name="Martin F."/>
        </authorList>
    </citation>
    <scope>NUCLEOTIDE SEQUENCE</scope>
    <source>
        <strain evidence="2">JB14</strain>
    </source>
</reference>
<evidence type="ECO:0000256" key="1">
    <source>
        <dbReference type="SAM" id="Phobius"/>
    </source>
</evidence>
<dbReference type="Proteomes" id="UP000799118">
    <property type="component" value="Unassembled WGS sequence"/>
</dbReference>